<evidence type="ECO:0008006" key="3">
    <source>
        <dbReference type="Google" id="ProtNLM"/>
    </source>
</evidence>
<gene>
    <name evidence="1" type="ORF">Forpi1262_v018092</name>
</gene>
<dbReference type="PANTHER" id="PTHR12265">
    <property type="entry name" value="TRANSMEMBRANE PROTEIN 53"/>
    <property type="match status" value="1"/>
</dbReference>
<accession>A0A8J5NN88</accession>
<reference evidence="1" key="1">
    <citation type="submission" date="2021-04" db="EMBL/GenBank/DDBJ databases">
        <title>First draft genome resource for Brassicaceae pathogens Fusarium oxysporum f. sp. raphani and Fusarium oxysporum f. sp. rapae.</title>
        <authorList>
            <person name="Asai S."/>
        </authorList>
    </citation>
    <scope>NUCLEOTIDE SEQUENCE</scope>
    <source>
        <strain evidence="1">Tf1262</strain>
    </source>
</reference>
<dbReference type="PANTHER" id="PTHR12265:SF14">
    <property type="entry name" value="INDOLE-DITERPENE BIOSYNTHESIS PROTEIN PAXU"/>
    <property type="match status" value="1"/>
</dbReference>
<dbReference type="InterPro" id="IPR008547">
    <property type="entry name" value="DUF829_TMEM53"/>
</dbReference>
<dbReference type="AlphaFoldDB" id="A0A8J5NN88"/>
<name>A0A8J5NN88_FUSOX</name>
<dbReference type="EMBL" id="JAELUR010000030">
    <property type="protein sequence ID" value="KAG7408038.1"/>
    <property type="molecule type" value="Genomic_DNA"/>
</dbReference>
<evidence type="ECO:0000313" key="1">
    <source>
        <dbReference type="EMBL" id="KAG7408038.1"/>
    </source>
</evidence>
<comment type="caution">
    <text evidence="1">The sequence shown here is derived from an EMBL/GenBank/DDBJ whole genome shotgun (WGS) entry which is preliminary data.</text>
</comment>
<sequence>MANNDEYQNIPGLTRLSSQIFLQGGEKRVGQTVLPEHPRVVIIYGWGDGLLKHIVKYLYAFRQLYPHAKQVIVLSPMAQAMRQNAAQRSNSMLPVIEAAFPRGIKEDSADSVLIHVMSSTGVINYAATLDAYRQIHGVPLPHRMASYDSTAGNSDFNLRVLFQWSYALALGTRSWNPLPFFMAQFAWGVFICVNHLLDIIKGRESAGTISKRIMLDEKFKSKKALNVYIYSMEDKLVSWMNIEKGIAEAKGVGYRVECAVFEGSDHVSHMKVHPELYWKTIERAWERSQQE</sequence>
<proteinExistence type="predicted"/>
<dbReference type="Proteomes" id="UP000693942">
    <property type="component" value="Unassembled WGS sequence"/>
</dbReference>
<organism evidence="1 2">
    <name type="scientific">Fusarium oxysporum f. sp. raphani</name>
    <dbReference type="NCBI Taxonomy" id="96318"/>
    <lineage>
        <taxon>Eukaryota</taxon>
        <taxon>Fungi</taxon>
        <taxon>Dikarya</taxon>
        <taxon>Ascomycota</taxon>
        <taxon>Pezizomycotina</taxon>
        <taxon>Sordariomycetes</taxon>
        <taxon>Hypocreomycetidae</taxon>
        <taxon>Hypocreales</taxon>
        <taxon>Nectriaceae</taxon>
        <taxon>Fusarium</taxon>
        <taxon>Fusarium oxysporum species complex</taxon>
    </lineage>
</organism>
<evidence type="ECO:0000313" key="2">
    <source>
        <dbReference type="Proteomes" id="UP000693942"/>
    </source>
</evidence>
<dbReference type="Pfam" id="PF05705">
    <property type="entry name" value="DUF829"/>
    <property type="match status" value="1"/>
</dbReference>
<protein>
    <recommendedName>
        <fullName evidence="3">Transmembrane protein 53-B</fullName>
    </recommendedName>
</protein>